<dbReference type="GO" id="GO:0000987">
    <property type="term" value="F:cis-regulatory region sequence-specific DNA binding"/>
    <property type="evidence" value="ECO:0007669"/>
    <property type="project" value="UniProtKB-ARBA"/>
</dbReference>
<name>A0A162LVY2_9PROT</name>
<dbReference type="Pfam" id="PF00072">
    <property type="entry name" value="Response_reg"/>
    <property type="match status" value="1"/>
</dbReference>
<dbReference type="Pfam" id="PF00486">
    <property type="entry name" value="Trans_reg_C"/>
    <property type="match status" value="1"/>
</dbReference>
<dbReference type="EMBL" id="LPZR01000025">
    <property type="protein sequence ID" value="KYO57372.1"/>
    <property type="molecule type" value="Genomic_DNA"/>
</dbReference>
<evidence type="ECO:0000256" key="4">
    <source>
        <dbReference type="ARBA" id="ARBA00023012"/>
    </source>
</evidence>
<dbReference type="SMART" id="SM00448">
    <property type="entry name" value="REC"/>
    <property type="match status" value="1"/>
</dbReference>
<gene>
    <name evidence="12" type="ORF">AUP44_20470</name>
</gene>
<evidence type="ECO:0000259" key="11">
    <source>
        <dbReference type="PROSITE" id="PS51755"/>
    </source>
</evidence>
<keyword evidence="7" id="KW-0804">Transcription</keyword>
<dbReference type="SUPFAM" id="SSF52172">
    <property type="entry name" value="CheY-like"/>
    <property type="match status" value="1"/>
</dbReference>
<dbReference type="AlphaFoldDB" id="A0A162LVY2"/>
<dbReference type="GO" id="GO:0042802">
    <property type="term" value="F:identical protein binding"/>
    <property type="evidence" value="ECO:0007669"/>
    <property type="project" value="UniProtKB-ARBA"/>
</dbReference>
<keyword evidence="5" id="KW-0805">Transcription regulation</keyword>
<comment type="subcellular location">
    <subcellularLocation>
        <location evidence="1">Cytoplasm</location>
    </subcellularLocation>
</comment>
<reference evidence="12 13" key="1">
    <citation type="submission" date="2015-12" db="EMBL/GenBank/DDBJ databases">
        <title>Genome sequence of Tistrella mobilis MCCC 1A02139.</title>
        <authorList>
            <person name="Lu L."/>
            <person name="Lai Q."/>
            <person name="Shao Z."/>
            <person name="Qian P."/>
        </authorList>
    </citation>
    <scope>NUCLEOTIDE SEQUENCE [LARGE SCALE GENOMIC DNA]</scope>
    <source>
        <strain evidence="12 13">MCCC 1A02139</strain>
    </source>
</reference>
<dbReference type="GO" id="GO:0032993">
    <property type="term" value="C:protein-DNA complex"/>
    <property type="evidence" value="ECO:0007669"/>
    <property type="project" value="TreeGrafter"/>
</dbReference>
<feature type="modified residue" description="4-aspartylphosphate" evidence="8">
    <location>
        <position position="58"/>
    </location>
</feature>
<dbReference type="FunFam" id="3.40.50.2300:FF:000021">
    <property type="entry name" value="Two-component system response regulator KdpE"/>
    <property type="match status" value="1"/>
</dbReference>
<protein>
    <submittedName>
        <fullName evidence="12">Two-component system response regulator</fullName>
    </submittedName>
</protein>
<dbReference type="GO" id="GO:0000156">
    <property type="term" value="F:phosphorelay response regulator activity"/>
    <property type="evidence" value="ECO:0007669"/>
    <property type="project" value="TreeGrafter"/>
</dbReference>
<dbReference type="Gene3D" id="6.10.250.690">
    <property type="match status" value="1"/>
</dbReference>
<dbReference type="Gene3D" id="3.40.50.2300">
    <property type="match status" value="1"/>
</dbReference>
<dbReference type="PANTHER" id="PTHR48111">
    <property type="entry name" value="REGULATOR OF RPOS"/>
    <property type="match status" value="1"/>
</dbReference>
<feature type="domain" description="Response regulatory" evidence="10">
    <location>
        <begin position="9"/>
        <end position="122"/>
    </location>
</feature>
<dbReference type="InterPro" id="IPR001867">
    <property type="entry name" value="OmpR/PhoB-type_DNA-bd"/>
</dbReference>
<dbReference type="CDD" id="cd17620">
    <property type="entry name" value="REC_OmpR_KdpE-like"/>
    <property type="match status" value="1"/>
</dbReference>
<evidence type="ECO:0000256" key="6">
    <source>
        <dbReference type="ARBA" id="ARBA00023125"/>
    </source>
</evidence>
<dbReference type="PROSITE" id="PS50110">
    <property type="entry name" value="RESPONSE_REGULATORY"/>
    <property type="match status" value="1"/>
</dbReference>
<dbReference type="InterPro" id="IPR001789">
    <property type="entry name" value="Sig_transdc_resp-reg_receiver"/>
</dbReference>
<dbReference type="OrthoDB" id="9802426at2"/>
<dbReference type="GeneID" id="97240273"/>
<evidence type="ECO:0000313" key="12">
    <source>
        <dbReference type="EMBL" id="KYO57372.1"/>
    </source>
</evidence>
<dbReference type="InterPro" id="IPR011006">
    <property type="entry name" value="CheY-like_superfamily"/>
</dbReference>
<keyword evidence="6 9" id="KW-0238">DNA-binding</keyword>
<keyword evidence="2" id="KW-0963">Cytoplasm</keyword>
<dbReference type="CDD" id="cd00383">
    <property type="entry name" value="trans_reg_C"/>
    <property type="match status" value="1"/>
</dbReference>
<dbReference type="Proteomes" id="UP000075787">
    <property type="component" value="Unassembled WGS sequence"/>
</dbReference>
<keyword evidence="3 8" id="KW-0597">Phosphoprotein</keyword>
<evidence type="ECO:0000256" key="7">
    <source>
        <dbReference type="ARBA" id="ARBA00023163"/>
    </source>
</evidence>
<feature type="domain" description="OmpR/PhoB-type" evidence="11">
    <location>
        <begin position="142"/>
        <end position="242"/>
    </location>
</feature>
<evidence type="ECO:0000256" key="2">
    <source>
        <dbReference type="ARBA" id="ARBA00022490"/>
    </source>
</evidence>
<evidence type="ECO:0000256" key="5">
    <source>
        <dbReference type="ARBA" id="ARBA00023015"/>
    </source>
</evidence>
<dbReference type="GO" id="GO:0005829">
    <property type="term" value="C:cytosol"/>
    <property type="evidence" value="ECO:0007669"/>
    <property type="project" value="TreeGrafter"/>
</dbReference>
<dbReference type="RefSeq" id="WP_062761593.1">
    <property type="nucleotide sequence ID" value="NZ_CP121045.1"/>
</dbReference>
<accession>A0A162LVY2</accession>
<evidence type="ECO:0000256" key="3">
    <source>
        <dbReference type="ARBA" id="ARBA00022553"/>
    </source>
</evidence>
<dbReference type="PROSITE" id="PS51755">
    <property type="entry name" value="OMPR_PHOB"/>
    <property type="match status" value="1"/>
</dbReference>
<dbReference type="InterPro" id="IPR039420">
    <property type="entry name" value="WalR-like"/>
</dbReference>
<evidence type="ECO:0000259" key="10">
    <source>
        <dbReference type="PROSITE" id="PS50110"/>
    </source>
</evidence>
<keyword evidence="4" id="KW-0902">Two-component regulatory system</keyword>
<organism evidence="12 13">
    <name type="scientific">Tistrella mobilis</name>
    <dbReference type="NCBI Taxonomy" id="171437"/>
    <lineage>
        <taxon>Bacteria</taxon>
        <taxon>Pseudomonadati</taxon>
        <taxon>Pseudomonadota</taxon>
        <taxon>Alphaproteobacteria</taxon>
        <taxon>Geminicoccales</taxon>
        <taxon>Geminicoccaceae</taxon>
        <taxon>Tistrella</taxon>
    </lineage>
</organism>
<evidence type="ECO:0000313" key="13">
    <source>
        <dbReference type="Proteomes" id="UP000075787"/>
    </source>
</evidence>
<dbReference type="Gene3D" id="1.10.10.10">
    <property type="entry name" value="Winged helix-like DNA-binding domain superfamily/Winged helix DNA-binding domain"/>
    <property type="match status" value="1"/>
</dbReference>
<dbReference type="SMART" id="SM00862">
    <property type="entry name" value="Trans_reg_C"/>
    <property type="match status" value="1"/>
</dbReference>
<comment type="caution">
    <text evidence="12">The sequence shown here is derived from an EMBL/GenBank/DDBJ whole genome shotgun (WGS) entry which is preliminary data.</text>
</comment>
<evidence type="ECO:0000256" key="9">
    <source>
        <dbReference type="PROSITE-ProRule" id="PRU01091"/>
    </source>
</evidence>
<proteinExistence type="predicted"/>
<evidence type="ECO:0000256" key="1">
    <source>
        <dbReference type="ARBA" id="ARBA00004496"/>
    </source>
</evidence>
<evidence type="ECO:0000256" key="8">
    <source>
        <dbReference type="PROSITE-ProRule" id="PRU00169"/>
    </source>
</evidence>
<feature type="DNA-binding region" description="OmpR/PhoB-type" evidence="9">
    <location>
        <begin position="142"/>
        <end position="242"/>
    </location>
</feature>
<dbReference type="InterPro" id="IPR036388">
    <property type="entry name" value="WH-like_DNA-bd_sf"/>
</dbReference>
<dbReference type="PANTHER" id="PTHR48111:SF50">
    <property type="entry name" value="KDP OPERON TRANSCRIPTIONAL REGULATORY PROTEIN KDPE"/>
    <property type="match status" value="1"/>
</dbReference>
<dbReference type="GO" id="GO:0045893">
    <property type="term" value="P:positive regulation of DNA-templated transcription"/>
    <property type="evidence" value="ECO:0007669"/>
    <property type="project" value="UniProtKB-ARBA"/>
</dbReference>
<sequence>MPVDMNTARILVVDDEPQIRRFLKIALGAAGFEVIEAATGEEAVRAAATLAPAMIVLDLGLPDIDGTEVIGRIRDWSGVPILVLSVRADEAGKVAALDRGADDYVTKPFGIAELTARIRATLRARGTAPVQPGQIPAAPDDEALIRIGPRITIDQPRHEVTLDGQPVKLSRREYDLLRILARNRGRMMTHAQLLREVWGPAHEADTHYLRIYVGHLRQKLGDDPADPKLIVNEPGVGYRLEGG</sequence>